<reference evidence="1 2" key="1">
    <citation type="submission" date="2024-04" db="EMBL/GenBank/DDBJ databases">
        <authorList>
            <person name="Fracassetti M."/>
        </authorList>
    </citation>
    <scope>NUCLEOTIDE SEQUENCE [LARGE SCALE GENOMIC DNA]</scope>
</reference>
<proteinExistence type="predicted"/>
<accession>A0AAV2E3M9</accession>
<dbReference type="AlphaFoldDB" id="A0AAV2E3M9"/>
<keyword evidence="2" id="KW-1185">Reference proteome</keyword>
<dbReference type="EMBL" id="OZ034817">
    <property type="protein sequence ID" value="CAL1380165.1"/>
    <property type="molecule type" value="Genomic_DNA"/>
</dbReference>
<name>A0AAV2E3M9_9ROSI</name>
<evidence type="ECO:0000313" key="1">
    <source>
        <dbReference type="EMBL" id="CAL1380165.1"/>
    </source>
</evidence>
<gene>
    <name evidence="1" type="ORF">LTRI10_LOCUS21629</name>
</gene>
<evidence type="ECO:0000313" key="2">
    <source>
        <dbReference type="Proteomes" id="UP001497516"/>
    </source>
</evidence>
<protein>
    <submittedName>
        <fullName evidence="1">Uncharacterized protein</fullName>
    </submittedName>
</protein>
<sequence>MLPLGTIHALHLRARPQNRLRAMLPSGNDFRLRATLPLGMIQCFLHPGEAQKPPPSYACFVDLFPPPHEDPFGE</sequence>
<organism evidence="1 2">
    <name type="scientific">Linum trigynum</name>
    <dbReference type="NCBI Taxonomy" id="586398"/>
    <lineage>
        <taxon>Eukaryota</taxon>
        <taxon>Viridiplantae</taxon>
        <taxon>Streptophyta</taxon>
        <taxon>Embryophyta</taxon>
        <taxon>Tracheophyta</taxon>
        <taxon>Spermatophyta</taxon>
        <taxon>Magnoliopsida</taxon>
        <taxon>eudicotyledons</taxon>
        <taxon>Gunneridae</taxon>
        <taxon>Pentapetalae</taxon>
        <taxon>rosids</taxon>
        <taxon>fabids</taxon>
        <taxon>Malpighiales</taxon>
        <taxon>Linaceae</taxon>
        <taxon>Linum</taxon>
    </lineage>
</organism>
<dbReference type="Proteomes" id="UP001497516">
    <property type="component" value="Chromosome 4"/>
</dbReference>